<evidence type="ECO:0000313" key="1">
    <source>
        <dbReference type="EMBL" id="JAH08486.1"/>
    </source>
</evidence>
<dbReference type="EMBL" id="GBXM01100091">
    <property type="protein sequence ID" value="JAH08486.1"/>
    <property type="molecule type" value="Transcribed_RNA"/>
</dbReference>
<reference evidence="1" key="2">
    <citation type="journal article" date="2015" name="Fish Shellfish Immunol.">
        <title>Early steps in the European eel (Anguilla anguilla)-Vibrio vulnificus interaction in the gills: Role of the RtxA13 toxin.</title>
        <authorList>
            <person name="Callol A."/>
            <person name="Pajuelo D."/>
            <person name="Ebbesson L."/>
            <person name="Teles M."/>
            <person name="MacKenzie S."/>
            <person name="Amaro C."/>
        </authorList>
    </citation>
    <scope>NUCLEOTIDE SEQUENCE</scope>
</reference>
<accession>A0A0E9PV44</accession>
<organism evidence="1">
    <name type="scientific">Anguilla anguilla</name>
    <name type="common">European freshwater eel</name>
    <name type="synonym">Muraena anguilla</name>
    <dbReference type="NCBI Taxonomy" id="7936"/>
    <lineage>
        <taxon>Eukaryota</taxon>
        <taxon>Metazoa</taxon>
        <taxon>Chordata</taxon>
        <taxon>Craniata</taxon>
        <taxon>Vertebrata</taxon>
        <taxon>Euteleostomi</taxon>
        <taxon>Actinopterygii</taxon>
        <taxon>Neopterygii</taxon>
        <taxon>Teleostei</taxon>
        <taxon>Anguilliformes</taxon>
        <taxon>Anguillidae</taxon>
        <taxon>Anguilla</taxon>
    </lineage>
</organism>
<proteinExistence type="predicted"/>
<sequence length="23" mass="2623">MSAGTPLSESVRRYCSPYDIVYK</sequence>
<protein>
    <submittedName>
        <fullName evidence="1">Uncharacterized protein</fullName>
    </submittedName>
</protein>
<name>A0A0E9PV44_ANGAN</name>
<reference evidence="1" key="1">
    <citation type="submission" date="2014-11" db="EMBL/GenBank/DDBJ databases">
        <authorList>
            <person name="Amaro Gonzalez C."/>
        </authorList>
    </citation>
    <scope>NUCLEOTIDE SEQUENCE</scope>
</reference>
<dbReference type="AlphaFoldDB" id="A0A0E9PV44"/>